<evidence type="ECO:0000313" key="8">
    <source>
        <dbReference type="Proteomes" id="UP000238308"/>
    </source>
</evidence>
<sequence length="419" mass="47200">MNLLDLLFLAVGLIFGAGFTWVLVNGRITANVKLAEATIRAELSGEVIRLASQLDAERKQFEFERTQAAKNLTFLQEAKDDMSNRFKTLAQEILEDKSQRFTEQNKTNIGQILEPLQTKLKDFQEQVQKSYVDENVQRGALAAQVRELMAMNKQLSDEAQNLTSALKGSNKTQGNWGEMILARVLENSGLRKGYEYDVQQSHTLEDGSRLQPDVVIHLPEDRHLVVDAKVSLTAYEKYALAADDRDREATAKLHLDSVRAHIKGLSPKNYQDLYQLKSLDFVLMFIPIEPAFMLAVTHDSELFMDAWEKNVLLVSPSTLLFVVRTVAHLWRQQEQSANAQDIAKQGAVLYDKFTAFAADLEKIGDRIKQTQASYESAHTKLTGRGSLVYQAQKLQQLGVKPTKSMPAGLLHETDHNPLE</sequence>
<evidence type="ECO:0000256" key="4">
    <source>
        <dbReference type="ARBA" id="ARBA00023172"/>
    </source>
</evidence>
<keyword evidence="6" id="KW-0472">Membrane</keyword>
<comment type="caution">
    <text evidence="7">The sequence shown here is derived from an EMBL/GenBank/DDBJ whole genome shotgun (WGS) entry which is preliminary data.</text>
</comment>
<dbReference type="AlphaFoldDB" id="A0A2T0XJS4"/>
<protein>
    <submittedName>
        <fullName evidence="7">DNA recombination protein RmuC</fullName>
    </submittedName>
</protein>
<keyword evidence="6" id="KW-1133">Transmembrane helix</keyword>
<keyword evidence="3 5" id="KW-0175">Coiled coil</keyword>
<comment type="similarity">
    <text evidence="2">Belongs to the RmuC family.</text>
</comment>
<evidence type="ECO:0000256" key="5">
    <source>
        <dbReference type="SAM" id="Coils"/>
    </source>
</evidence>
<evidence type="ECO:0000256" key="3">
    <source>
        <dbReference type="ARBA" id="ARBA00023054"/>
    </source>
</evidence>
<accession>A0A2T0XJS4</accession>
<gene>
    <name evidence="7" type="ORF">BCM14_0641</name>
</gene>
<feature type="coiled-coil region" evidence="5">
    <location>
        <begin position="145"/>
        <end position="172"/>
    </location>
</feature>
<dbReference type="EMBL" id="PVTV01000011">
    <property type="protein sequence ID" value="PRY99198.1"/>
    <property type="molecule type" value="Genomic_DNA"/>
</dbReference>
<evidence type="ECO:0000256" key="1">
    <source>
        <dbReference type="ARBA" id="ARBA00003416"/>
    </source>
</evidence>
<evidence type="ECO:0000313" key="7">
    <source>
        <dbReference type="EMBL" id="PRY99198.1"/>
    </source>
</evidence>
<organism evidence="7 8">
    <name type="scientific">Jezberella montanilacus</name>
    <dbReference type="NCBI Taxonomy" id="323426"/>
    <lineage>
        <taxon>Bacteria</taxon>
        <taxon>Pseudomonadati</taxon>
        <taxon>Pseudomonadota</taxon>
        <taxon>Betaproteobacteria</taxon>
        <taxon>Burkholderiales</taxon>
        <taxon>Alcaligenaceae</taxon>
        <taxon>Jezberella</taxon>
    </lineage>
</organism>
<dbReference type="PANTHER" id="PTHR30563:SF0">
    <property type="entry name" value="DNA RECOMBINATION PROTEIN RMUC"/>
    <property type="match status" value="1"/>
</dbReference>
<dbReference type="PANTHER" id="PTHR30563">
    <property type="entry name" value="DNA RECOMBINATION PROTEIN RMUC"/>
    <property type="match status" value="1"/>
</dbReference>
<dbReference type="RefSeq" id="WP_106226525.1">
    <property type="nucleotide sequence ID" value="NZ_PVTV01000011.1"/>
</dbReference>
<dbReference type="InterPro" id="IPR003798">
    <property type="entry name" value="DNA_recombination_RmuC"/>
</dbReference>
<dbReference type="GO" id="GO:0006310">
    <property type="term" value="P:DNA recombination"/>
    <property type="evidence" value="ECO:0007669"/>
    <property type="project" value="UniProtKB-KW"/>
</dbReference>
<feature type="transmembrane region" description="Helical" evidence="6">
    <location>
        <begin position="6"/>
        <end position="24"/>
    </location>
</feature>
<evidence type="ECO:0000256" key="6">
    <source>
        <dbReference type="SAM" id="Phobius"/>
    </source>
</evidence>
<evidence type="ECO:0000256" key="2">
    <source>
        <dbReference type="ARBA" id="ARBA00009840"/>
    </source>
</evidence>
<keyword evidence="4" id="KW-0233">DNA recombination</keyword>
<comment type="function">
    <text evidence="1">Involved in DNA recombination.</text>
</comment>
<proteinExistence type="inferred from homology"/>
<dbReference type="Proteomes" id="UP000238308">
    <property type="component" value="Unassembled WGS sequence"/>
</dbReference>
<reference evidence="7 8" key="1">
    <citation type="submission" date="2018-03" db="EMBL/GenBank/DDBJ databases">
        <title>Genomic Encyclopedia of Type Strains, Phase III (KMG-III): the genomes of soil and plant-associated and newly described type strains.</title>
        <authorList>
            <person name="Whitman W."/>
        </authorList>
    </citation>
    <scope>NUCLEOTIDE SEQUENCE [LARGE SCALE GENOMIC DNA]</scope>
    <source>
        <strain evidence="7 8">MWH-P2sevCIIIb</strain>
    </source>
</reference>
<keyword evidence="6" id="KW-0812">Transmembrane</keyword>
<dbReference type="Pfam" id="PF02646">
    <property type="entry name" value="RmuC"/>
    <property type="match status" value="1"/>
</dbReference>
<keyword evidence="8" id="KW-1185">Reference proteome</keyword>
<dbReference type="OrthoDB" id="9765111at2"/>
<name>A0A2T0XJS4_9BURK</name>